<name>A0ABP8PI73_9MICO</name>
<dbReference type="Proteomes" id="UP001500731">
    <property type="component" value="Unassembled WGS sequence"/>
</dbReference>
<evidence type="ECO:0000313" key="2">
    <source>
        <dbReference type="Proteomes" id="UP001500731"/>
    </source>
</evidence>
<sequence>MLFRACTSPLRGGDLCLNPLDGQIAFDFAELEREEARSKLGEWSGAPLHFTMDYYPPVMLDEAFEHWCFLNGHVGSHPRSQMWHRSITTGETELGDHVAASFDADVRPSREAEGPGELLRLVVCEPCEWHIIAGHENLAVEAWHDHARSGWRELPVVPAEIRVRNEKGLTKLARAWIAEHYPQHMQVPGAPIITERQKYGTRHVPGFSPWGGYDLSSTALGHPTRDLDHSERPRRSQVTLPIELKRPDTARHDHPSIGF</sequence>
<evidence type="ECO:0000313" key="1">
    <source>
        <dbReference type="EMBL" id="GAA4486897.1"/>
    </source>
</evidence>
<organism evidence="1 2">
    <name type="scientific">Microbacterium panaciterrae</name>
    <dbReference type="NCBI Taxonomy" id="985759"/>
    <lineage>
        <taxon>Bacteria</taxon>
        <taxon>Bacillati</taxon>
        <taxon>Actinomycetota</taxon>
        <taxon>Actinomycetes</taxon>
        <taxon>Micrococcales</taxon>
        <taxon>Microbacteriaceae</taxon>
        <taxon>Microbacterium</taxon>
    </lineage>
</organism>
<protein>
    <submittedName>
        <fullName evidence="1">Uncharacterized protein</fullName>
    </submittedName>
</protein>
<proteinExistence type="predicted"/>
<dbReference type="EMBL" id="BAABGP010000016">
    <property type="protein sequence ID" value="GAA4486897.1"/>
    <property type="molecule type" value="Genomic_DNA"/>
</dbReference>
<keyword evidence="2" id="KW-1185">Reference proteome</keyword>
<reference evidence="2" key="1">
    <citation type="journal article" date="2019" name="Int. J. Syst. Evol. Microbiol.">
        <title>The Global Catalogue of Microorganisms (GCM) 10K type strain sequencing project: providing services to taxonomists for standard genome sequencing and annotation.</title>
        <authorList>
            <consortium name="The Broad Institute Genomics Platform"/>
            <consortium name="The Broad Institute Genome Sequencing Center for Infectious Disease"/>
            <person name="Wu L."/>
            <person name="Ma J."/>
        </authorList>
    </citation>
    <scope>NUCLEOTIDE SEQUENCE [LARGE SCALE GENOMIC DNA]</scope>
    <source>
        <strain evidence="2">JCM 17839</strain>
    </source>
</reference>
<accession>A0ABP8PI73</accession>
<dbReference type="Pfam" id="PF19876">
    <property type="entry name" value="DUF6349"/>
    <property type="match status" value="1"/>
</dbReference>
<gene>
    <name evidence="1" type="ORF">GCM10023171_23760</name>
</gene>
<comment type="caution">
    <text evidence="1">The sequence shown here is derived from an EMBL/GenBank/DDBJ whole genome shotgun (WGS) entry which is preliminary data.</text>
</comment>
<dbReference type="InterPro" id="IPR045930">
    <property type="entry name" value="DUF6349"/>
</dbReference>